<evidence type="ECO:0000256" key="4">
    <source>
        <dbReference type="SAM" id="MobiDB-lite"/>
    </source>
</evidence>
<dbReference type="AlphaFoldDB" id="A0A0B7N3A7"/>
<keyword evidence="6" id="KW-1185">Reference proteome</keyword>
<accession>A0A0B7N3A7</accession>
<sequence length="474" mass="53961">MLLESTADTNIENNFWSPDKLGLNILLGKLEASNKSILAIQNYFAKRYAQKRAQIEEEYGNQLLQLSESLHQIEECFGSIVTTSEMTARAHIDLGQNIRNMLELPLDTYLKDQESMSNQMRELQNTRIGQLERIEKARQCYMDECQNSNASLESINIFDGAYQKSIKEMQTKYAQWVHDWRDSCKMFQSVELHRMDYIKAVIKTFATMVACAFSIDDQSCERMLMTMEDLDINRELINFVKGHRTGSLIPAIPTYTQFTQPLDTKRKATVIPPVATEKRTIREINIPIKHDEELRSVNDQLRKKIPTNPWSDPKSNGNAQPHPLNPVYRSSQPSQSDPVLNNWYNNFQSSPTSPTSPTPENKSTLVTPHEKATYVQHINNTNTPIKKPSILLSSIGFFKKKKGTQGSSRELKRLSLGPTVVDPLLPTQESILEQPPSPIFSPIDFYYSPADIDRNMKKTTVSISPSSSQIHDAS</sequence>
<evidence type="ECO:0000256" key="1">
    <source>
        <dbReference type="ARBA" id="ARBA00004496"/>
    </source>
</evidence>
<dbReference type="SUPFAM" id="SSF103657">
    <property type="entry name" value="BAR/IMD domain-like"/>
    <property type="match status" value="1"/>
</dbReference>
<evidence type="ECO:0000313" key="6">
    <source>
        <dbReference type="Proteomes" id="UP000054107"/>
    </source>
</evidence>
<dbReference type="OrthoDB" id="27823at2759"/>
<feature type="region of interest" description="Disordered" evidence="4">
    <location>
        <begin position="303"/>
        <end position="365"/>
    </location>
</feature>
<keyword evidence="3" id="KW-0597">Phosphoprotein</keyword>
<dbReference type="STRING" id="35722.A0A0B7N3A7"/>
<evidence type="ECO:0000256" key="2">
    <source>
        <dbReference type="ARBA" id="ARBA00022490"/>
    </source>
</evidence>
<keyword evidence="2" id="KW-0963">Cytoplasm</keyword>
<dbReference type="PANTHER" id="PTHR23065">
    <property type="entry name" value="PROLINE-SERINE-THREONINE PHOSPHATASE INTERACTING PROTEIN 1"/>
    <property type="match status" value="1"/>
</dbReference>
<proteinExistence type="predicted"/>
<dbReference type="EMBL" id="LN728360">
    <property type="protein sequence ID" value="CEP12786.1"/>
    <property type="molecule type" value="Genomic_DNA"/>
</dbReference>
<dbReference type="Gene3D" id="1.20.1270.60">
    <property type="entry name" value="Arfaptin homology (AH) domain/BAR domain"/>
    <property type="match status" value="1"/>
</dbReference>
<dbReference type="InterPro" id="IPR027267">
    <property type="entry name" value="AH/BAR_dom_sf"/>
</dbReference>
<feature type="compositionally biased region" description="Polar residues" evidence="4">
    <location>
        <begin position="308"/>
        <end position="319"/>
    </location>
</feature>
<comment type="subcellular location">
    <subcellularLocation>
        <location evidence="1">Cytoplasm</location>
    </subcellularLocation>
</comment>
<evidence type="ECO:0000256" key="3">
    <source>
        <dbReference type="ARBA" id="ARBA00022553"/>
    </source>
</evidence>
<feature type="compositionally biased region" description="Polar residues" evidence="4">
    <location>
        <begin position="328"/>
        <end position="348"/>
    </location>
</feature>
<name>A0A0B7N3A7_9FUNG</name>
<dbReference type="PANTHER" id="PTHR23065:SF7">
    <property type="entry name" value="NOSTRIN, ISOFORM H"/>
    <property type="match status" value="1"/>
</dbReference>
<gene>
    <name evidence="5" type="primary">PARPA_06773.1 scaffold 23808</name>
</gene>
<reference evidence="5 6" key="1">
    <citation type="submission" date="2014-09" db="EMBL/GenBank/DDBJ databases">
        <authorList>
            <person name="Ellenberger Sabrina"/>
        </authorList>
    </citation>
    <scope>NUCLEOTIDE SEQUENCE [LARGE SCALE GENOMIC DNA]</scope>
    <source>
        <strain evidence="5 6">CBS 412.66</strain>
    </source>
</reference>
<feature type="compositionally biased region" description="Low complexity" evidence="4">
    <location>
        <begin position="349"/>
        <end position="359"/>
    </location>
</feature>
<protein>
    <recommendedName>
        <fullName evidence="7">F-BAR domain-containing protein</fullName>
    </recommendedName>
</protein>
<dbReference type="GO" id="GO:0043226">
    <property type="term" value="C:organelle"/>
    <property type="evidence" value="ECO:0007669"/>
    <property type="project" value="UniProtKB-ARBA"/>
</dbReference>
<organism evidence="5 6">
    <name type="scientific">Parasitella parasitica</name>
    <dbReference type="NCBI Taxonomy" id="35722"/>
    <lineage>
        <taxon>Eukaryota</taxon>
        <taxon>Fungi</taxon>
        <taxon>Fungi incertae sedis</taxon>
        <taxon>Mucoromycota</taxon>
        <taxon>Mucoromycotina</taxon>
        <taxon>Mucoromycetes</taxon>
        <taxon>Mucorales</taxon>
        <taxon>Mucorineae</taxon>
        <taxon>Mucoraceae</taxon>
        <taxon>Parasitella</taxon>
    </lineage>
</organism>
<dbReference type="Proteomes" id="UP000054107">
    <property type="component" value="Unassembled WGS sequence"/>
</dbReference>
<dbReference type="GO" id="GO:0005737">
    <property type="term" value="C:cytoplasm"/>
    <property type="evidence" value="ECO:0007669"/>
    <property type="project" value="TreeGrafter"/>
</dbReference>
<evidence type="ECO:0000313" key="5">
    <source>
        <dbReference type="EMBL" id="CEP12786.1"/>
    </source>
</evidence>
<evidence type="ECO:0008006" key="7">
    <source>
        <dbReference type="Google" id="ProtNLM"/>
    </source>
</evidence>
<dbReference type="GO" id="GO:0032153">
    <property type="term" value="C:cell division site"/>
    <property type="evidence" value="ECO:0007669"/>
    <property type="project" value="TreeGrafter"/>
</dbReference>
<dbReference type="GO" id="GO:0007010">
    <property type="term" value="P:cytoskeleton organization"/>
    <property type="evidence" value="ECO:0007669"/>
    <property type="project" value="TreeGrafter"/>
</dbReference>
<dbReference type="GO" id="GO:0005886">
    <property type="term" value="C:plasma membrane"/>
    <property type="evidence" value="ECO:0007669"/>
    <property type="project" value="TreeGrafter"/>
</dbReference>